<sequence>MDDALGTLDAASKMYQAGSKEEATIQLAAISLLYVRRIRKLDDFLKYYQEFFDPEFKVKVSHVFATQKEADEWLSSGKATDGELVSIAGQGFQVIQLPRGLSFLRTPLPEELGPPVSE</sequence>
<comment type="caution">
    <text evidence="1">The sequence shown here is derived from an EMBL/GenBank/DDBJ whole genome shotgun (WGS) entry which is preliminary data.</text>
</comment>
<keyword evidence="2" id="KW-1185">Reference proteome</keyword>
<proteinExistence type="predicted"/>
<protein>
    <submittedName>
        <fullName evidence="1">Uncharacterized protein</fullName>
    </submittedName>
</protein>
<reference evidence="1 2" key="1">
    <citation type="submission" date="2022-11" db="EMBL/GenBank/DDBJ databases">
        <title>Minimal conservation of predation-associated metabolite biosynthetic gene clusters underscores biosynthetic potential of Myxococcota including descriptions for ten novel species: Archangium lansinium sp. nov., Myxococcus landrumus sp. nov., Nannocystis bai.</title>
        <authorList>
            <person name="Ahearne A."/>
            <person name="Stevens C."/>
            <person name="Phillips K."/>
        </authorList>
    </citation>
    <scope>NUCLEOTIDE SEQUENCE [LARGE SCALE GENOMIC DNA]</scope>
    <source>
        <strain evidence="1 2">MIWBW</strain>
    </source>
</reference>
<name>A0ABT3ZWV7_9BACT</name>
<dbReference type="RefSeq" id="WP_267532551.1">
    <property type="nucleotide sequence ID" value="NZ_JAPNKA010000001.1"/>
</dbReference>
<evidence type="ECO:0000313" key="2">
    <source>
        <dbReference type="Proteomes" id="UP001207654"/>
    </source>
</evidence>
<accession>A0ABT3ZWV7</accession>
<organism evidence="1 2">
    <name type="scientific">Archangium lansingense</name>
    <dbReference type="NCBI Taxonomy" id="2995310"/>
    <lineage>
        <taxon>Bacteria</taxon>
        <taxon>Pseudomonadati</taxon>
        <taxon>Myxococcota</taxon>
        <taxon>Myxococcia</taxon>
        <taxon>Myxococcales</taxon>
        <taxon>Cystobacterineae</taxon>
        <taxon>Archangiaceae</taxon>
        <taxon>Archangium</taxon>
    </lineage>
</organism>
<gene>
    <name evidence="1" type="ORF">OV287_03550</name>
</gene>
<evidence type="ECO:0000313" key="1">
    <source>
        <dbReference type="EMBL" id="MCY1073549.1"/>
    </source>
</evidence>
<dbReference type="EMBL" id="JAPNKA010000001">
    <property type="protein sequence ID" value="MCY1073549.1"/>
    <property type="molecule type" value="Genomic_DNA"/>
</dbReference>
<dbReference type="Proteomes" id="UP001207654">
    <property type="component" value="Unassembled WGS sequence"/>
</dbReference>